<accession>A0A3B4CA06</accession>
<dbReference type="Proteomes" id="UP001501920">
    <property type="component" value="Chromosome 2"/>
</dbReference>
<dbReference type="Ensembl" id="ENSPNAT00000000771.2">
    <property type="protein sequence ID" value="ENSPNAP00000008070.2"/>
    <property type="gene ID" value="ENSPNAG00000002904.2"/>
</dbReference>
<feature type="compositionally biased region" description="Basic residues" evidence="3">
    <location>
        <begin position="242"/>
        <end position="261"/>
    </location>
</feature>
<feature type="coiled-coil region" evidence="2">
    <location>
        <begin position="56"/>
        <end position="112"/>
    </location>
</feature>
<evidence type="ECO:0000256" key="1">
    <source>
        <dbReference type="ARBA" id="ARBA00023054"/>
    </source>
</evidence>
<evidence type="ECO:0000313" key="6">
    <source>
        <dbReference type="Proteomes" id="UP001501920"/>
    </source>
</evidence>
<reference evidence="5" key="2">
    <citation type="submission" date="2025-08" db="UniProtKB">
        <authorList>
            <consortium name="Ensembl"/>
        </authorList>
    </citation>
    <scope>IDENTIFICATION</scope>
</reference>
<feature type="region of interest" description="Disordered" evidence="3">
    <location>
        <begin position="239"/>
        <end position="261"/>
    </location>
</feature>
<evidence type="ECO:0000313" key="5">
    <source>
        <dbReference type="Ensembl" id="ENSPNAP00000008070.2"/>
    </source>
</evidence>
<dbReference type="GeneTree" id="ENSGT00940000154427"/>
<reference evidence="5" key="3">
    <citation type="submission" date="2025-09" db="UniProtKB">
        <authorList>
            <consortium name="Ensembl"/>
        </authorList>
    </citation>
    <scope>IDENTIFICATION</scope>
</reference>
<dbReference type="AlphaFoldDB" id="A0A3B4CA06"/>
<dbReference type="PANTHER" id="PTHR14845:SF0">
    <property type="entry name" value="DUF4515 DOMAIN-CONTAINING PROTEIN"/>
    <property type="match status" value="1"/>
</dbReference>
<dbReference type="Pfam" id="PF14988">
    <property type="entry name" value="DUF4515"/>
    <property type="match status" value="1"/>
</dbReference>
<gene>
    <name evidence="5" type="primary">CCDC69</name>
</gene>
<protein>
    <recommendedName>
        <fullName evidence="4">DUF4515 domain-containing protein</fullName>
    </recommendedName>
</protein>
<feature type="domain" description="DUF4515" evidence="4">
    <location>
        <begin position="40"/>
        <end position="230"/>
    </location>
</feature>
<keyword evidence="6" id="KW-1185">Reference proteome</keyword>
<keyword evidence="1 2" id="KW-0175">Coiled coil</keyword>
<evidence type="ECO:0000259" key="4">
    <source>
        <dbReference type="Pfam" id="PF14988"/>
    </source>
</evidence>
<evidence type="ECO:0000256" key="3">
    <source>
        <dbReference type="SAM" id="MobiDB-lite"/>
    </source>
</evidence>
<evidence type="ECO:0000256" key="2">
    <source>
        <dbReference type="SAM" id="Coils"/>
    </source>
</evidence>
<proteinExistence type="predicted"/>
<dbReference type="STRING" id="42514.ENSPNAP00000008070"/>
<dbReference type="InterPro" id="IPR032777">
    <property type="entry name" value="DUF4515"/>
</dbReference>
<reference evidence="5 6" key="1">
    <citation type="submission" date="2020-10" db="EMBL/GenBank/DDBJ databases">
        <title>Pygocentrus nattereri (red-bellied piranha) genome, fPygNat1, primary haplotype.</title>
        <authorList>
            <person name="Myers G."/>
            <person name="Meyer A."/>
            <person name="Karagic N."/>
            <person name="Pippel M."/>
            <person name="Winkler S."/>
            <person name="Tracey A."/>
            <person name="Wood J."/>
            <person name="Formenti G."/>
            <person name="Howe K."/>
            <person name="Fedrigo O."/>
            <person name="Jarvis E.D."/>
        </authorList>
    </citation>
    <scope>NUCLEOTIDE SEQUENCE [LARGE SCALE GENOMIC DNA]</scope>
</reference>
<name>A0A3B4CA06_PYGNA</name>
<dbReference type="OMA" id="HHTRRQL"/>
<dbReference type="OrthoDB" id="2129492at2759"/>
<sequence>MRLLIFNQSLYKIVLCIKSRRRDNEFLQNEAYQTRMESVKYMSHMSKRTQKRQSAIVALSDQSQKELEELRRQTEETQEKHKEQANALKKEILEKEKELALLNLEIAELQEFKSLQQGQLDHIAELEREVAATHLRHSESLQAMKAAFLRERKHFEAQAKQKVQTLTLAGNREAPRCLLFHTQEVSQENQQLREELQQLIQRAHALHSHQELLRTQQRQLLLEREYMQELHLLQLSSTSLKPKQHTSSGKRLKAKAKRLNL</sequence>
<dbReference type="PANTHER" id="PTHR14845">
    <property type="entry name" value="COILED-COIL DOMAIN-CONTAINING 166"/>
    <property type="match status" value="1"/>
</dbReference>
<feature type="coiled-coil region" evidence="2">
    <location>
        <begin position="182"/>
        <end position="209"/>
    </location>
</feature>
<organism evidence="5 6">
    <name type="scientific">Pygocentrus nattereri</name>
    <name type="common">Red-bellied piranha</name>
    <dbReference type="NCBI Taxonomy" id="42514"/>
    <lineage>
        <taxon>Eukaryota</taxon>
        <taxon>Metazoa</taxon>
        <taxon>Chordata</taxon>
        <taxon>Craniata</taxon>
        <taxon>Vertebrata</taxon>
        <taxon>Euteleostomi</taxon>
        <taxon>Actinopterygii</taxon>
        <taxon>Neopterygii</taxon>
        <taxon>Teleostei</taxon>
        <taxon>Ostariophysi</taxon>
        <taxon>Characiformes</taxon>
        <taxon>Characoidei</taxon>
        <taxon>Pygocentrus</taxon>
    </lineage>
</organism>